<reference evidence="1 2" key="1">
    <citation type="submission" date="2017-01" db="EMBL/GenBank/DDBJ databases">
        <title>First insights into the biology of 'candidatus Vampirococcus archaeovorus'.</title>
        <authorList>
            <person name="Kizina J."/>
            <person name="Jordan S."/>
            <person name="Stueber K."/>
            <person name="Reinhardt R."/>
            <person name="Harder J."/>
        </authorList>
    </citation>
    <scope>NUCLEOTIDE SEQUENCE [LARGE SCALE GENOMIC DNA]</scope>
    <source>
        <strain evidence="1 2">LiM</strain>
    </source>
</reference>
<proteinExistence type="predicted"/>
<organism evidence="1 2">
    <name type="scientific">Velamenicoccus archaeovorus</name>
    <dbReference type="NCBI Taxonomy" id="1930593"/>
    <lineage>
        <taxon>Bacteria</taxon>
        <taxon>Pseudomonadati</taxon>
        <taxon>Candidatus Omnitrophota</taxon>
        <taxon>Candidatus Velamenicoccus</taxon>
    </lineage>
</organism>
<dbReference type="EMBL" id="CP019384">
    <property type="protein sequence ID" value="QAT16730.1"/>
    <property type="molecule type" value="Genomic_DNA"/>
</dbReference>
<dbReference type="Proteomes" id="UP000287243">
    <property type="component" value="Chromosome"/>
</dbReference>
<evidence type="ECO:0000313" key="2">
    <source>
        <dbReference type="Proteomes" id="UP000287243"/>
    </source>
</evidence>
<dbReference type="KEGG" id="vai:BU251_02770"/>
<dbReference type="AlphaFoldDB" id="A0A410P3M8"/>
<evidence type="ECO:0000313" key="1">
    <source>
        <dbReference type="EMBL" id="QAT16730.1"/>
    </source>
</evidence>
<sequence length="65" mass="7587">MDSVEKSTKSYDKNSVFIKERFTIGNGIPLIIFGERLSKERFVILTMKDFFRLTRLLLKGQNKTS</sequence>
<protein>
    <submittedName>
        <fullName evidence="1">Uncharacterized protein</fullName>
    </submittedName>
</protein>
<keyword evidence="2" id="KW-1185">Reference proteome</keyword>
<accession>A0A410P3M8</accession>
<gene>
    <name evidence="1" type="ORF">BU251_02770</name>
</gene>
<name>A0A410P3M8_VELA1</name>